<name>A0AAW8F8G4_9ACTN</name>
<dbReference type="PANTHER" id="PTHR30146">
    <property type="entry name" value="LACI-RELATED TRANSCRIPTIONAL REPRESSOR"/>
    <property type="match status" value="1"/>
</dbReference>
<accession>A0AAW8F8G4</accession>
<dbReference type="Pfam" id="PF13377">
    <property type="entry name" value="Peripla_BP_3"/>
    <property type="match status" value="1"/>
</dbReference>
<dbReference type="InterPro" id="IPR046335">
    <property type="entry name" value="LacI/GalR-like_sensor"/>
</dbReference>
<organism evidence="5 6">
    <name type="scientific">Streptomyces canus</name>
    <dbReference type="NCBI Taxonomy" id="58343"/>
    <lineage>
        <taxon>Bacteria</taxon>
        <taxon>Bacillati</taxon>
        <taxon>Actinomycetota</taxon>
        <taxon>Actinomycetes</taxon>
        <taxon>Kitasatosporales</taxon>
        <taxon>Streptomycetaceae</taxon>
        <taxon>Streptomyces</taxon>
        <taxon>Streptomyces aurantiacus group</taxon>
    </lineage>
</organism>
<evidence type="ECO:0000313" key="6">
    <source>
        <dbReference type="Proteomes" id="UP001234216"/>
    </source>
</evidence>
<feature type="domain" description="Transcriptional regulator LacI/GalR-like sensor" evidence="4">
    <location>
        <begin position="8"/>
        <end position="79"/>
    </location>
</feature>
<keyword evidence="3" id="KW-0804">Transcription</keyword>
<dbReference type="GO" id="GO:0000976">
    <property type="term" value="F:transcription cis-regulatory region binding"/>
    <property type="evidence" value="ECO:0007669"/>
    <property type="project" value="TreeGrafter"/>
</dbReference>
<comment type="caution">
    <text evidence="5">The sequence shown here is derived from an EMBL/GenBank/DDBJ whole genome shotgun (WGS) entry which is preliminary data.</text>
</comment>
<proteinExistence type="predicted"/>
<dbReference type="PANTHER" id="PTHR30146:SF109">
    <property type="entry name" value="HTH-TYPE TRANSCRIPTIONAL REGULATOR GALS"/>
    <property type="match status" value="1"/>
</dbReference>
<keyword evidence="2" id="KW-0238">DNA-binding</keyword>
<dbReference type="SUPFAM" id="SSF53822">
    <property type="entry name" value="Periplasmic binding protein-like I"/>
    <property type="match status" value="1"/>
</dbReference>
<dbReference type="InterPro" id="IPR028082">
    <property type="entry name" value="Peripla_BP_I"/>
</dbReference>
<evidence type="ECO:0000313" key="5">
    <source>
        <dbReference type="EMBL" id="MDQ0905838.1"/>
    </source>
</evidence>
<evidence type="ECO:0000259" key="4">
    <source>
        <dbReference type="Pfam" id="PF13377"/>
    </source>
</evidence>
<protein>
    <recommendedName>
        <fullName evidence="4">Transcriptional regulator LacI/GalR-like sensor domain-containing protein</fullName>
    </recommendedName>
</protein>
<dbReference type="Gene3D" id="3.40.50.2300">
    <property type="match status" value="2"/>
</dbReference>
<evidence type="ECO:0000256" key="3">
    <source>
        <dbReference type="ARBA" id="ARBA00023163"/>
    </source>
</evidence>
<evidence type="ECO:0000256" key="2">
    <source>
        <dbReference type="ARBA" id="ARBA00023125"/>
    </source>
</evidence>
<evidence type="ECO:0000256" key="1">
    <source>
        <dbReference type="ARBA" id="ARBA00023015"/>
    </source>
</evidence>
<reference evidence="5" key="1">
    <citation type="submission" date="2023-07" db="EMBL/GenBank/DDBJ databases">
        <title>Comparative genomics of wheat-associated soil bacteria to identify genetic determinants of phenazine resistance.</title>
        <authorList>
            <person name="Mouncey N."/>
        </authorList>
    </citation>
    <scope>NUCLEOTIDE SEQUENCE</scope>
    <source>
        <strain evidence="5">V4I22</strain>
    </source>
</reference>
<dbReference type="AlphaFoldDB" id="A0AAW8F8G4"/>
<gene>
    <name evidence="5" type="ORF">QFZ22_001823</name>
</gene>
<keyword evidence="1" id="KW-0805">Transcription regulation</keyword>
<sequence length="154" mass="16491">MDLLMPPARAGVEVPRDMSVVGYDDSHLSHPMPIGLTTVRQDAVLMAERAVRFAVERLENPQLEPHEAVWDPKLVVRGTKWATAAGSVRKVSPRATAAVRAASMLETAAAAWTCPSAGCPGAEPPPQPSYSRSLRYSVARPMPSTAAARDLLPP</sequence>
<dbReference type="Proteomes" id="UP001234216">
    <property type="component" value="Unassembled WGS sequence"/>
</dbReference>
<dbReference type="GO" id="GO:0003700">
    <property type="term" value="F:DNA-binding transcription factor activity"/>
    <property type="evidence" value="ECO:0007669"/>
    <property type="project" value="TreeGrafter"/>
</dbReference>
<dbReference type="EMBL" id="JAUSZV010000005">
    <property type="protein sequence ID" value="MDQ0905838.1"/>
    <property type="molecule type" value="Genomic_DNA"/>
</dbReference>